<comment type="caution">
    <text evidence="1">The sequence shown here is derived from an EMBL/GenBank/DDBJ whole genome shotgun (WGS) entry which is preliminary data.</text>
</comment>
<sequence>MCAGILPQALQEIPICRLRLMRKIQMLGTALQLYAGVPTPNGRPYLSVQHVQATARPLSPVILSHWRKSALTP</sequence>
<dbReference type="EMBL" id="VSRR010141630">
    <property type="protein sequence ID" value="MPD04561.1"/>
    <property type="molecule type" value="Genomic_DNA"/>
</dbReference>
<reference evidence="1 2" key="1">
    <citation type="submission" date="2019-05" db="EMBL/GenBank/DDBJ databases">
        <title>Another draft genome of Portunus trituberculatus and its Hox gene families provides insights of decapod evolution.</title>
        <authorList>
            <person name="Jeong J.-H."/>
            <person name="Song I."/>
            <person name="Kim S."/>
            <person name="Choi T."/>
            <person name="Kim D."/>
            <person name="Ryu S."/>
            <person name="Kim W."/>
        </authorList>
    </citation>
    <scope>NUCLEOTIDE SEQUENCE [LARGE SCALE GENOMIC DNA]</scope>
    <source>
        <tissue evidence="1">Muscle</tissue>
    </source>
</reference>
<accession>A0A5B7K6B5</accession>
<name>A0A5B7K6B5_PORTR</name>
<keyword evidence="2" id="KW-1185">Reference proteome</keyword>
<dbReference type="AlphaFoldDB" id="A0A5B7K6B5"/>
<dbReference type="Proteomes" id="UP000324222">
    <property type="component" value="Unassembled WGS sequence"/>
</dbReference>
<evidence type="ECO:0000313" key="1">
    <source>
        <dbReference type="EMBL" id="MPD04561.1"/>
    </source>
</evidence>
<organism evidence="1 2">
    <name type="scientific">Portunus trituberculatus</name>
    <name type="common">Swimming crab</name>
    <name type="synonym">Neptunus trituberculatus</name>
    <dbReference type="NCBI Taxonomy" id="210409"/>
    <lineage>
        <taxon>Eukaryota</taxon>
        <taxon>Metazoa</taxon>
        <taxon>Ecdysozoa</taxon>
        <taxon>Arthropoda</taxon>
        <taxon>Crustacea</taxon>
        <taxon>Multicrustacea</taxon>
        <taxon>Malacostraca</taxon>
        <taxon>Eumalacostraca</taxon>
        <taxon>Eucarida</taxon>
        <taxon>Decapoda</taxon>
        <taxon>Pleocyemata</taxon>
        <taxon>Brachyura</taxon>
        <taxon>Eubrachyura</taxon>
        <taxon>Portunoidea</taxon>
        <taxon>Portunidae</taxon>
        <taxon>Portuninae</taxon>
        <taxon>Portunus</taxon>
    </lineage>
</organism>
<protein>
    <submittedName>
        <fullName evidence="1">Uncharacterized protein</fullName>
    </submittedName>
</protein>
<proteinExistence type="predicted"/>
<evidence type="ECO:0000313" key="2">
    <source>
        <dbReference type="Proteomes" id="UP000324222"/>
    </source>
</evidence>
<gene>
    <name evidence="1" type="ORF">E2C01_100254</name>
</gene>